<dbReference type="InterPro" id="IPR058792">
    <property type="entry name" value="Beta-barrel_RND_2"/>
</dbReference>
<dbReference type="Proteomes" id="UP000585681">
    <property type="component" value="Unassembled WGS sequence"/>
</dbReference>
<dbReference type="InterPro" id="IPR058625">
    <property type="entry name" value="MdtA-like_BSH"/>
</dbReference>
<proteinExistence type="inferred from homology"/>
<dbReference type="PANTHER" id="PTHR30469">
    <property type="entry name" value="MULTIDRUG RESISTANCE PROTEIN MDTA"/>
    <property type="match status" value="1"/>
</dbReference>
<protein>
    <submittedName>
        <fullName evidence="4">RND family efflux transporter MFP subunit</fullName>
    </submittedName>
</protein>
<dbReference type="PANTHER" id="PTHR30469:SF15">
    <property type="entry name" value="HLYD FAMILY OF SECRETION PROTEINS"/>
    <property type="match status" value="1"/>
</dbReference>
<reference evidence="4 5" key="1">
    <citation type="submission" date="2020-08" db="EMBL/GenBank/DDBJ databases">
        <title>Genomic Encyclopedia of Type Strains, Phase IV (KMG-IV): sequencing the most valuable type-strain genomes for metagenomic binning, comparative biology and taxonomic classification.</title>
        <authorList>
            <person name="Goeker M."/>
        </authorList>
    </citation>
    <scope>NUCLEOTIDE SEQUENCE [LARGE SCALE GENOMIC DNA]</scope>
    <source>
        <strain evidence="4 5">DSM 105040</strain>
    </source>
</reference>
<name>A0A840CEP7_9RHOB</name>
<evidence type="ECO:0000259" key="3">
    <source>
        <dbReference type="Pfam" id="PF25954"/>
    </source>
</evidence>
<keyword evidence="5" id="KW-1185">Reference proteome</keyword>
<feature type="domain" description="CusB-like beta-barrel" evidence="3">
    <location>
        <begin position="202"/>
        <end position="273"/>
    </location>
</feature>
<dbReference type="Pfam" id="PF25917">
    <property type="entry name" value="BSH_RND"/>
    <property type="match status" value="1"/>
</dbReference>
<dbReference type="GO" id="GO:1990281">
    <property type="term" value="C:efflux pump complex"/>
    <property type="evidence" value="ECO:0007669"/>
    <property type="project" value="TreeGrafter"/>
</dbReference>
<evidence type="ECO:0000313" key="4">
    <source>
        <dbReference type="EMBL" id="MBB4021988.1"/>
    </source>
</evidence>
<dbReference type="Gene3D" id="2.40.30.170">
    <property type="match status" value="1"/>
</dbReference>
<sequence length="352" mass="36934">MMRMILLIAIAGLLAGCKEDDPAALPPRPVVSEIVRTNQIEARDLTGTVAARVETDLGFQATGRIISRPVSIGDVVARGSVLAELDPDDLESARQAAAAGLSAAKVRLETARRASERTRALVARGVATVAQQESADSALSSAKAELERATAVLTKAEDALGFAVLRAPLDGVITDVLADAGAVVSAGQPVVRLAGTRDREAVVDLPESAVEALGDDAVFEVGLRGFRDIRTTARVTEIEPVADSATRTRQVHLELKEPPASMRLGVLVHVHLIGGGGALIAVPESAILSENGASYVWRVKRPEDRVERIAAEVSPLGDGRVRVHSGVDVGDEIVTRGVHSLEAGQRVGPRVQ</sequence>
<accession>A0A840CEP7</accession>
<comment type="caution">
    <text evidence="4">The sequence shown here is derived from an EMBL/GenBank/DDBJ whole genome shotgun (WGS) entry which is preliminary data.</text>
</comment>
<evidence type="ECO:0000256" key="1">
    <source>
        <dbReference type="ARBA" id="ARBA00009477"/>
    </source>
</evidence>
<dbReference type="RefSeq" id="WP_054538703.1">
    <property type="nucleotide sequence ID" value="NZ_JACIEQ010000002.1"/>
</dbReference>
<dbReference type="Gene3D" id="2.40.50.100">
    <property type="match status" value="1"/>
</dbReference>
<dbReference type="Gene3D" id="2.40.420.20">
    <property type="match status" value="1"/>
</dbReference>
<dbReference type="NCBIfam" id="TIGR01730">
    <property type="entry name" value="RND_mfp"/>
    <property type="match status" value="1"/>
</dbReference>
<evidence type="ECO:0000313" key="5">
    <source>
        <dbReference type="Proteomes" id="UP000585681"/>
    </source>
</evidence>
<dbReference type="InterPro" id="IPR006143">
    <property type="entry name" value="RND_pump_MFP"/>
</dbReference>
<gene>
    <name evidence="4" type="ORF">GGR17_001797</name>
</gene>
<organism evidence="4 5">
    <name type="scientific">Actibacterium naphthalenivorans</name>
    <dbReference type="NCBI Taxonomy" id="1614693"/>
    <lineage>
        <taxon>Bacteria</taxon>
        <taxon>Pseudomonadati</taxon>
        <taxon>Pseudomonadota</taxon>
        <taxon>Alphaproteobacteria</taxon>
        <taxon>Rhodobacterales</taxon>
        <taxon>Roseobacteraceae</taxon>
        <taxon>Actibacterium</taxon>
    </lineage>
</organism>
<dbReference type="AlphaFoldDB" id="A0A840CEP7"/>
<dbReference type="PROSITE" id="PS51257">
    <property type="entry name" value="PROKAR_LIPOPROTEIN"/>
    <property type="match status" value="1"/>
</dbReference>
<dbReference type="SUPFAM" id="SSF111369">
    <property type="entry name" value="HlyD-like secretion proteins"/>
    <property type="match status" value="1"/>
</dbReference>
<dbReference type="Pfam" id="PF25954">
    <property type="entry name" value="Beta-barrel_RND_2"/>
    <property type="match status" value="1"/>
</dbReference>
<feature type="domain" description="Multidrug resistance protein MdtA-like barrel-sandwich hybrid" evidence="2">
    <location>
        <begin position="57"/>
        <end position="189"/>
    </location>
</feature>
<comment type="similarity">
    <text evidence="1">Belongs to the membrane fusion protein (MFP) (TC 8.A.1) family.</text>
</comment>
<dbReference type="EMBL" id="JACIEQ010000002">
    <property type="protein sequence ID" value="MBB4021988.1"/>
    <property type="molecule type" value="Genomic_DNA"/>
</dbReference>
<dbReference type="Gene3D" id="1.10.287.470">
    <property type="entry name" value="Helix hairpin bin"/>
    <property type="match status" value="1"/>
</dbReference>
<dbReference type="GO" id="GO:0015562">
    <property type="term" value="F:efflux transmembrane transporter activity"/>
    <property type="evidence" value="ECO:0007669"/>
    <property type="project" value="TreeGrafter"/>
</dbReference>
<evidence type="ECO:0000259" key="2">
    <source>
        <dbReference type="Pfam" id="PF25917"/>
    </source>
</evidence>